<dbReference type="InterPro" id="IPR039605">
    <property type="entry name" value="AHL"/>
</dbReference>
<comment type="subcellular location">
    <subcellularLocation>
        <location evidence="2">Nucleus</location>
    </subcellularLocation>
</comment>
<feature type="compositionally biased region" description="Polar residues" evidence="3">
    <location>
        <begin position="7"/>
        <end position="18"/>
    </location>
</feature>
<dbReference type="PRINTS" id="PR00929">
    <property type="entry name" value="ATHOOK"/>
</dbReference>
<dbReference type="OMA" id="VEASHHV"/>
<proteinExistence type="predicted"/>
<comment type="function">
    <text evidence="1 2">Transcription factor that specifically binds AT-rich DNA sequences related to the nuclear matrix attachment regions (MARs).</text>
</comment>
<dbReference type="SUPFAM" id="SSF117856">
    <property type="entry name" value="AF0104/ALDC/Ptd012-like"/>
    <property type="match status" value="1"/>
</dbReference>
<keyword evidence="2" id="KW-0539">Nucleus</keyword>
<evidence type="ECO:0000256" key="1">
    <source>
        <dbReference type="ARBA" id="ARBA00003687"/>
    </source>
</evidence>
<evidence type="ECO:0000313" key="5">
    <source>
        <dbReference type="EMBL" id="TKW42371.1"/>
    </source>
</evidence>
<evidence type="ECO:0000256" key="2">
    <source>
        <dbReference type="RuleBase" id="RU367031"/>
    </source>
</evidence>
<organism evidence="5 6">
    <name type="scientific">Setaria viridis</name>
    <name type="common">Green bristlegrass</name>
    <name type="synonym">Setaria italica subsp. viridis</name>
    <dbReference type="NCBI Taxonomy" id="4556"/>
    <lineage>
        <taxon>Eukaryota</taxon>
        <taxon>Viridiplantae</taxon>
        <taxon>Streptophyta</taxon>
        <taxon>Embryophyta</taxon>
        <taxon>Tracheophyta</taxon>
        <taxon>Spermatophyta</taxon>
        <taxon>Magnoliopsida</taxon>
        <taxon>Liliopsida</taxon>
        <taxon>Poales</taxon>
        <taxon>Poaceae</taxon>
        <taxon>PACMAD clade</taxon>
        <taxon>Panicoideae</taxon>
        <taxon>Panicodae</taxon>
        <taxon>Paniceae</taxon>
        <taxon>Cenchrinae</taxon>
        <taxon>Setaria</taxon>
    </lineage>
</organism>
<evidence type="ECO:0000256" key="3">
    <source>
        <dbReference type="SAM" id="MobiDB-lite"/>
    </source>
</evidence>
<evidence type="ECO:0000259" key="4">
    <source>
        <dbReference type="PROSITE" id="PS51742"/>
    </source>
</evidence>
<evidence type="ECO:0000313" key="6">
    <source>
        <dbReference type="Proteomes" id="UP000298652"/>
    </source>
</evidence>
<dbReference type="InterPro" id="IPR017956">
    <property type="entry name" value="AT_hook_DNA-bd_motif"/>
</dbReference>
<dbReference type="Pfam" id="PF03479">
    <property type="entry name" value="PCC"/>
    <property type="match status" value="1"/>
</dbReference>
<dbReference type="PANTHER" id="PTHR31500">
    <property type="entry name" value="AT-HOOK MOTIF NUCLEAR-LOCALIZED PROTEIN 9"/>
    <property type="match status" value="1"/>
</dbReference>
<dbReference type="CDD" id="cd11378">
    <property type="entry name" value="DUF296"/>
    <property type="match status" value="1"/>
</dbReference>
<keyword evidence="2" id="KW-0804">Transcription</keyword>
<dbReference type="Gramene" id="TKW42371">
    <property type="protein sequence ID" value="TKW42371"/>
    <property type="gene ID" value="SEVIR_1G379900v2"/>
</dbReference>
<dbReference type="Proteomes" id="UP000298652">
    <property type="component" value="Chromosome 1"/>
</dbReference>
<dbReference type="SMART" id="SM00384">
    <property type="entry name" value="AT_hook"/>
    <property type="match status" value="2"/>
</dbReference>
<feature type="region of interest" description="Disordered" evidence="3">
    <location>
        <begin position="1"/>
        <end position="41"/>
    </location>
</feature>
<dbReference type="PANTHER" id="PTHR31500:SF9">
    <property type="entry name" value="AT-HOOK MOTIF NUCLEAR-LOCALIZED PROTEIN 9"/>
    <property type="match status" value="1"/>
</dbReference>
<feature type="region of interest" description="Disordered" evidence="3">
    <location>
        <begin position="105"/>
        <end position="198"/>
    </location>
</feature>
<feature type="domain" description="PPC" evidence="4">
    <location>
        <begin position="212"/>
        <end position="352"/>
    </location>
</feature>
<sequence length="402" mass="40670">MDGRESTVASGPNFSSFYAQHRGIGAPGVPGHSPGLHGPPPGGYRQHLDAVSAGYAFQNPHVGGPHIGQGYHHVEASPPVVQHSAGGGASSGGAMDIGMGVAVGADAKGDQGSGAGGGQDEQVKKKRGRPRKYKPDGAVTLGLSPTSSSTPHSSNSGMGTMVSTPGSGFGSGGSGGSGSGAPSEKRGRGRPPGSGKMQQLASLGKWFLGSVGTGFTPHVIIIQPGEDVAARIMAFSQQGPRAVCIISATGAVSTATLHQDSDSGGVVTYEGRFEILCLSGSYLVLDDGGTRTRSGGLCIALCGPDHRVIGGSVGGVLTAAGTVQVIVGSFMYGGSKKNKAKAEADMEHEEVNNAGEEEAAPAMVVPEHNMPPHAMGGWPPGMMRQMDSRTSNIDINSIRDRE</sequence>
<keyword evidence="2" id="KW-0238">DNA-binding</keyword>
<dbReference type="PROSITE" id="PS51742">
    <property type="entry name" value="PPC"/>
    <property type="match status" value="1"/>
</dbReference>
<gene>
    <name evidence="5" type="ORF">SEVIR_1G379900v2</name>
</gene>
<feature type="compositionally biased region" description="Gly residues" evidence="3">
    <location>
        <begin position="167"/>
        <end position="179"/>
    </location>
</feature>
<dbReference type="EMBL" id="CM016552">
    <property type="protein sequence ID" value="TKW42371.1"/>
    <property type="molecule type" value="Genomic_DNA"/>
</dbReference>
<feature type="compositionally biased region" description="Low complexity" evidence="3">
    <location>
        <begin position="144"/>
        <end position="156"/>
    </location>
</feature>
<keyword evidence="2" id="KW-0805">Transcription regulation</keyword>
<reference evidence="5" key="1">
    <citation type="submission" date="2019-03" db="EMBL/GenBank/DDBJ databases">
        <title>WGS assembly of Setaria viridis.</title>
        <authorList>
            <person name="Huang P."/>
            <person name="Jenkins J."/>
            <person name="Grimwood J."/>
            <person name="Barry K."/>
            <person name="Healey A."/>
            <person name="Mamidi S."/>
            <person name="Sreedasyam A."/>
            <person name="Shu S."/>
            <person name="Feldman M."/>
            <person name="Wu J."/>
            <person name="Yu Y."/>
            <person name="Chen C."/>
            <person name="Johnson J."/>
            <person name="Rokhsar D."/>
            <person name="Baxter I."/>
            <person name="Schmutz J."/>
            <person name="Brutnell T."/>
            <person name="Kellogg E."/>
        </authorList>
    </citation>
    <scope>NUCLEOTIDE SEQUENCE [LARGE SCALE GENOMIC DNA]</scope>
</reference>
<dbReference type="AlphaFoldDB" id="A0A4U6WHJ0"/>
<protein>
    <recommendedName>
        <fullName evidence="2">AT-hook motif nuclear-localized protein</fullName>
    </recommendedName>
</protein>
<dbReference type="Gene3D" id="3.30.1330.80">
    <property type="entry name" value="Hypothetical protein, similar to alpha- acetolactate decarboxylase, domain 2"/>
    <property type="match status" value="1"/>
</dbReference>
<dbReference type="GO" id="GO:0005634">
    <property type="term" value="C:nucleus"/>
    <property type="evidence" value="ECO:0007669"/>
    <property type="project" value="UniProtKB-SubCell"/>
</dbReference>
<feature type="compositionally biased region" description="Low complexity" evidence="3">
    <location>
        <begin position="27"/>
        <end position="36"/>
    </location>
</feature>
<accession>A0A4U6WHJ0</accession>
<dbReference type="GO" id="GO:0003680">
    <property type="term" value="F:minor groove of adenine-thymine-rich DNA binding"/>
    <property type="evidence" value="ECO:0007669"/>
    <property type="project" value="UniProtKB-UniRule"/>
</dbReference>
<keyword evidence="6" id="KW-1185">Reference proteome</keyword>
<name>A0A4U6WHJ0_SETVI</name>
<comment type="domain">
    <text evidence="2">The PPC domain mediates interactions between AHL proteins.</text>
</comment>
<dbReference type="InterPro" id="IPR005175">
    <property type="entry name" value="PPC_dom"/>
</dbReference>